<comment type="caution">
    <text evidence="2">The sequence shown here is derived from an EMBL/GenBank/DDBJ whole genome shotgun (WGS) entry which is preliminary data.</text>
</comment>
<evidence type="ECO:0000313" key="2">
    <source>
        <dbReference type="EMBL" id="OQS55606.1"/>
    </source>
</evidence>
<name>A0A1W0E8Q3_9MICR</name>
<reference evidence="2 3" key="1">
    <citation type="journal article" date="2017" name="Environ. Microbiol.">
        <title>Decay of the glycolytic pathway and adaptation to intranuclear parasitism within Enterocytozoonidae microsporidia.</title>
        <authorList>
            <person name="Wiredu Boakye D."/>
            <person name="Jaroenlak P."/>
            <person name="Prachumwat A."/>
            <person name="Williams T.A."/>
            <person name="Bateman K.S."/>
            <person name="Itsathitphaisarn O."/>
            <person name="Sritunyalucksana K."/>
            <person name="Paszkiewicz K.H."/>
            <person name="Moore K.A."/>
            <person name="Stentiford G.D."/>
            <person name="Williams B.A."/>
        </authorList>
    </citation>
    <scope>NUCLEOTIDE SEQUENCE [LARGE SCALE GENOMIC DNA]</scope>
    <source>
        <strain evidence="2 3">TH1</strain>
    </source>
</reference>
<dbReference type="OrthoDB" id="2195925at2759"/>
<dbReference type="VEuPathDB" id="MicrosporidiaDB:EHP00_655"/>
<evidence type="ECO:0000313" key="1">
    <source>
        <dbReference type="EMBL" id="OQS55414.1"/>
    </source>
</evidence>
<dbReference type="EMBL" id="MNPJ01000007">
    <property type="protein sequence ID" value="OQS55606.1"/>
    <property type="molecule type" value="Genomic_DNA"/>
</dbReference>
<dbReference type="VEuPathDB" id="MicrosporidiaDB:EHP00_2545"/>
<dbReference type="EMBL" id="MNPJ01000009">
    <property type="protein sequence ID" value="OQS55414.1"/>
    <property type="molecule type" value="Genomic_DNA"/>
</dbReference>
<sequence length="421" mass="49513">MKIFIRNNYAGSYMKVHAFYNSSGNIGVYLKIDGFITTNTYKYMSTTSPHLYSKSQTNSFYYEKKEEGENDANEIKGERKDQNEIEFNNKDMSNSVYKYKYFSEWSIKLPEKLLPSFKSKNFSVFYEIELVLVEIRNKVTYRNKIEIHGNNLNCEADVNITEINNDLYYNLKKEICTNILNSGFYKNFLKIDLKINSLDKDKEDNCHYDNFLLSNEQNEEVFSIKNGALIKNDLDKIVTDKNVKSDSSGIENEFTKITSLNKHKNDKFTLLENISKNQILKIKEHFAFQFDCPNIENLSKEHQKLKIKKDDEVYAYVEISDVLEQNGSFIIKYNKNIVSTIFNVIKQDYVENELIDAEMLQCVKFNSKNCIMKTFYLEIDKNLFSIKCDKFERKFILIIVLNEIEVSMEIKIISSNVYKIN</sequence>
<keyword evidence="3" id="KW-1185">Reference proteome</keyword>
<dbReference type="Proteomes" id="UP000192758">
    <property type="component" value="Unassembled WGS sequence"/>
</dbReference>
<gene>
    <name evidence="1" type="ORF">EHP00_2545</name>
    <name evidence="2" type="ORF">EHP00_655</name>
</gene>
<accession>A0A1W0E8Q3</accession>
<dbReference type="AlphaFoldDB" id="A0A1W0E8Q3"/>
<proteinExistence type="predicted"/>
<organism evidence="2 3">
    <name type="scientific">Ecytonucleospora hepatopenaei</name>
    <dbReference type="NCBI Taxonomy" id="646526"/>
    <lineage>
        <taxon>Eukaryota</taxon>
        <taxon>Fungi</taxon>
        <taxon>Fungi incertae sedis</taxon>
        <taxon>Microsporidia</taxon>
        <taxon>Enterocytozoonidae</taxon>
        <taxon>Ecytonucleospora</taxon>
    </lineage>
</organism>
<protein>
    <submittedName>
        <fullName evidence="2">Uncharacterized protein</fullName>
    </submittedName>
</protein>
<evidence type="ECO:0000313" key="3">
    <source>
        <dbReference type="Proteomes" id="UP000192758"/>
    </source>
</evidence>